<keyword evidence="3" id="KW-1185">Reference proteome</keyword>
<evidence type="ECO:0000313" key="2">
    <source>
        <dbReference type="EMBL" id="VDN98767.1"/>
    </source>
</evidence>
<gene>
    <name evidence="2" type="ORF">HNAJ_LOCUS2908</name>
</gene>
<dbReference type="STRING" id="102285.A0A0R3T771"/>
<protein>
    <submittedName>
        <fullName evidence="4">Transmembrane protein</fullName>
    </submittedName>
</protein>
<evidence type="ECO:0000256" key="1">
    <source>
        <dbReference type="SAM" id="MobiDB-lite"/>
    </source>
</evidence>
<proteinExistence type="predicted"/>
<dbReference type="SUPFAM" id="SSF53850">
    <property type="entry name" value="Periplasmic binding protein-like II"/>
    <property type="match status" value="1"/>
</dbReference>
<name>A0A0R3T771_RODNA</name>
<reference evidence="4" key="1">
    <citation type="submission" date="2017-02" db="UniProtKB">
        <authorList>
            <consortium name="WormBaseParasite"/>
        </authorList>
    </citation>
    <scope>IDENTIFICATION</scope>
</reference>
<accession>A0A0R3T771</accession>
<dbReference type="AlphaFoldDB" id="A0A0R3T771"/>
<feature type="compositionally biased region" description="Polar residues" evidence="1">
    <location>
        <begin position="1"/>
        <end position="14"/>
    </location>
</feature>
<dbReference type="EMBL" id="UZAE01001561">
    <property type="protein sequence ID" value="VDN98767.1"/>
    <property type="molecule type" value="Genomic_DNA"/>
</dbReference>
<organism evidence="4">
    <name type="scientific">Rodentolepis nana</name>
    <name type="common">Dwarf tapeworm</name>
    <name type="synonym">Hymenolepis nana</name>
    <dbReference type="NCBI Taxonomy" id="102285"/>
    <lineage>
        <taxon>Eukaryota</taxon>
        <taxon>Metazoa</taxon>
        <taxon>Spiralia</taxon>
        <taxon>Lophotrochozoa</taxon>
        <taxon>Platyhelminthes</taxon>
        <taxon>Cestoda</taxon>
        <taxon>Eucestoda</taxon>
        <taxon>Cyclophyllidea</taxon>
        <taxon>Hymenolepididae</taxon>
        <taxon>Rodentolepis</taxon>
    </lineage>
</organism>
<evidence type="ECO:0000313" key="4">
    <source>
        <dbReference type="WBParaSite" id="HNAJ_0000290901-mRNA-1"/>
    </source>
</evidence>
<sequence>MFFFSNQLNRDLTPSSVSSVNGSLEGSGGGGGILYYDRPSMLNAYRRLLSDVGVTLTDLRSEHLPTQSLWNITSIISSKANERPPILLNWYPNALTIKSRLVRLGLPDCLALRAHPPENVTVSATCDFEVNELVKVSWSGLAESAPLIKQLLDKFNIKQADYIDLLRRSVVILKRILWFQPCLDFHVLLAVSYFALDYLSVWIWNVVSIGPSRSQRSFAFFSANSSTLDPLFSAFRNFWESEIVWSLFPVVVTPDMLNYSEAVKNGKERQFRARYRELACRWLRMRTDVWREWTEGWNVKKEIIIGGMFTFTGTEEFNDLTPSLGSDAL</sequence>
<dbReference type="WBParaSite" id="HNAJ_0000290901-mRNA-1">
    <property type="protein sequence ID" value="HNAJ_0000290901-mRNA-1"/>
    <property type="gene ID" value="HNAJ_0000290901"/>
</dbReference>
<reference evidence="2 3" key="2">
    <citation type="submission" date="2018-11" db="EMBL/GenBank/DDBJ databases">
        <authorList>
            <consortium name="Pathogen Informatics"/>
        </authorList>
    </citation>
    <scope>NUCLEOTIDE SEQUENCE [LARGE SCALE GENOMIC DNA]</scope>
</reference>
<evidence type="ECO:0000313" key="3">
    <source>
        <dbReference type="Proteomes" id="UP000278807"/>
    </source>
</evidence>
<dbReference type="Proteomes" id="UP000278807">
    <property type="component" value="Unassembled WGS sequence"/>
</dbReference>
<feature type="region of interest" description="Disordered" evidence="1">
    <location>
        <begin position="1"/>
        <end position="23"/>
    </location>
</feature>